<evidence type="ECO:0000313" key="2">
    <source>
        <dbReference type="EMBL" id="MET7029492.1"/>
    </source>
</evidence>
<dbReference type="EMBL" id="JBEWYP010000004">
    <property type="protein sequence ID" value="MET7029492.1"/>
    <property type="molecule type" value="Genomic_DNA"/>
</dbReference>
<comment type="caution">
    <text evidence="2">The sequence shown here is derived from an EMBL/GenBank/DDBJ whole genome shotgun (WGS) entry which is preliminary data.</text>
</comment>
<evidence type="ECO:0008006" key="4">
    <source>
        <dbReference type="Google" id="ProtNLM"/>
    </source>
</evidence>
<feature type="chain" id="PRO_5046396676" description="Lipoprotein" evidence="1">
    <location>
        <begin position="25"/>
        <end position="131"/>
    </location>
</feature>
<dbReference type="PROSITE" id="PS51257">
    <property type="entry name" value="PROKAR_LIPOPROTEIN"/>
    <property type="match status" value="1"/>
</dbReference>
<reference evidence="2 3" key="1">
    <citation type="submission" date="2024-07" db="EMBL/GenBank/DDBJ databases">
        <title>The genome sequence of type strain Sediminicola luteus GDMCC 1.2596T.</title>
        <authorList>
            <person name="Liu Y."/>
        </authorList>
    </citation>
    <scope>NUCLEOTIDE SEQUENCE [LARGE SCALE GENOMIC DNA]</scope>
    <source>
        <strain evidence="2 3">GDMCC 1.2596</strain>
    </source>
</reference>
<feature type="signal peptide" evidence="1">
    <location>
        <begin position="1"/>
        <end position="24"/>
    </location>
</feature>
<organism evidence="2 3">
    <name type="scientific">Sediminicola luteus</name>
    <dbReference type="NCBI Taxonomy" id="319238"/>
    <lineage>
        <taxon>Bacteria</taxon>
        <taxon>Pseudomonadati</taxon>
        <taxon>Bacteroidota</taxon>
        <taxon>Flavobacteriia</taxon>
        <taxon>Flavobacteriales</taxon>
        <taxon>Flavobacteriaceae</taxon>
        <taxon>Sediminicola</taxon>
    </lineage>
</organism>
<sequence>MIKKSYFAIISCICLSMLSCSVIQDTNSGEVEAKELTNMLARINEIANSVKCINADEWRYTSYGSKPCGGPNGYIAYSSSIDTIAFLKLIEDHKLAQKKYNEEQGIMSDCSVPAEPSGVICEEDIAVLLYQ</sequence>
<keyword evidence="3" id="KW-1185">Reference proteome</keyword>
<evidence type="ECO:0000313" key="3">
    <source>
        <dbReference type="Proteomes" id="UP001549773"/>
    </source>
</evidence>
<dbReference type="RefSeq" id="WP_354618310.1">
    <property type="nucleotide sequence ID" value="NZ_JBEWYP010000004.1"/>
</dbReference>
<accession>A0ABV2TX88</accession>
<proteinExistence type="predicted"/>
<gene>
    <name evidence="2" type="ORF">ABXZ32_08795</name>
</gene>
<protein>
    <recommendedName>
        <fullName evidence="4">Lipoprotein</fullName>
    </recommendedName>
</protein>
<keyword evidence="1" id="KW-0732">Signal</keyword>
<name>A0ABV2TX88_9FLAO</name>
<evidence type="ECO:0000256" key="1">
    <source>
        <dbReference type="SAM" id="SignalP"/>
    </source>
</evidence>
<dbReference type="Proteomes" id="UP001549773">
    <property type="component" value="Unassembled WGS sequence"/>
</dbReference>